<gene>
    <name evidence="2" type="primary">WBGene00277427</name>
</gene>
<evidence type="ECO:0000313" key="3">
    <source>
        <dbReference type="Proteomes" id="UP000005239"/>
    </source>
</evidence>
<accession>A0A8R1URM8</accession>
<sequence>MFLLLLLFITAITAKVIEFSDTPLSCRSLQCPDGSSCMEMPEGAFCWPVFVKQTQVQASIDEPPAAIATTRPPKSSCSSINCAPDEQCVNAFDGPTCRRVTFDLSTKWITTTTPSSWSPESIEEPRTISVFVERSTPSSFFHSHTASPPAPPSSPHWTESKLNSAEMPPSSFRKPSVPNSCDIVHCPSGQTCFMKEVKCFTVPCHPVPYCK</sequence>
<reference evidence="3" key="1">
    <citation type="journal article" date="2008" name="Nat. Genet.">
        <title>The Pristionchus pacificus genome provides a unique perspective on nematode lifestyle and parasitism.</title>
        <authorList>
            <person name="Dieterich C."/>
            <person name="Clifton S.W."/>
            <person name="Schuster L.N."/>
            <person name="Chinwalla A."/>
            <person name="Delehaunty K."/>
            <person name="Dinkelacker I."/>
            <person name="Fulton L."/>
            <person name="Fulton R."/>
            <person name="Godfrey J."/>
            <person name="Minx P."/>
            <person name="Mitreva M."/>
            <person name="Roeseler W."/>
            <person name="Tian H."/>
            <person name="Witte H."/>
            <person name="Yang S.P."/>
            <person name="Wilson R.K."/>
            <person name="Sommer R.J."/>
        </authorList>
    </citation>
    <scope>NUCLEOTIDE SEQUENCE [LARGE SCALE GENOMIC DNA]</scope>
    <source>
        <strain evidence="3">PS312</strain>
    </source>
</reference>
<organism evidence="2 3">
    <name type="scientific">Pristionchus pacificus</name>
    <name type="common">Parasitic nematode worm</name>
    <dbReference type="NCBI Taxonomy" id="54126"/>
    <lineage>
        <taxon>Eukaryota</taxon>
        <taxon>Metazoa</taxon>
        <taxon>Ecdysozoa</taxon>
        <taxon>Nematoda</taxon>
        <taxon>Chromadorea</taxon>
        <taxon>Rhabditida</taxon>
        <taxon>Rhabditina</taxon>
        <taxon>Diplogasteromorpha</taxon>
        <taxon>Diplogasteroidea</taxon>
        <taxon>Neodiplogasteridae</taxon>
        <taxon>Pristionchus</taxon>
    </lineage>
</organism>
<name>A0A454XYD0_PRIPA</name>
<evidence type="ECO:0000256" key="1">
    <source>
        <dbReference type="SAM" id="MobiDB-lite"/>
    </source>
</evidence>
<protein>
    <submittedName>
        <fullName evidence="2">Uncharacterized protein</fullName>
    </submittedName>
</protein>
<dbReference type="EnsemblMetazoa" id="PPA39058.1">
    <property type="protein sequence ID" value="PPA39058.1"/>
    <property type="gene ID" value="WBGene00277427"/>
</dbReference>
<accession>A0A454XYD0</accession>
<proteinExistence type="predicted"/>
<dbReference type="Proteomes" id="UP000005239">
    <property type="component" value="Unassembled WGS sequence"/>
</dbReference>
<evidence type="ECO:0000313" key="2">
    <source>
        <dbReference type="EnsemblMetazoa" id="PPA39058.1"/>
    </source>
</evidence>
<keyword evidence="3" id="KW-1185">Reference proteome</keyword>
<feature type="region of interest" description="Disordered" evidence="1">
    <location>
        <begin position="140"/>
        <end position="176"/>
    </location>
</feature>
<dbReference type="OrthoDB" id="10244407at2759"/>
<dbReference type="AlphaFoldDB" id="A0A454XYD0"/>
<reference evidence="2" key="2">
    <citation type="submission" date="2022-06" db="UniProtKB">
        <authorList>
            <consortium name="EnsemblMetazoa"/>
        </authorList>
    </citation>
    <scope>IDENTIFICATION</scope>
    <source>
        <strain evidence="2">PS312</strain>
    </source>
</reference>